<sequence>MANAPIFRYSRRLPVSEGVGSVPTSAVVKRFFTFKDPDVMGIWERILAFALPKNTAVVITLHSSGEINILPNVAGLLHLHGSPTDGLHLFGLKFYFGSNTICFPSASHFGSFTAVTDGGNWLKRVQVNLEYEGDIRVAVVALERCTVLEELEIGIYEAVLLRDQCSVNHGYIKVLMCPPNIDKQLNMAILRSEGLQRLMAIKIPKVTFIPYSRDGADTASTGPIPGGILETVVAKAMMTIGSTRSLKRASSVTIPSSKRIRTNEDTVASAQSMVSTQTTALDVSPCFFKLPAEIRNTIYEYILAVDGKVNPTNLRPPVTPGKASVLCLLSVSKQIHHEAKGIFYRDNAFVFYYPAQLITFLHFISRERTNMIRDVTLWHRDDSEGGLSIMSLQQLAGLRKLELVLEDSVVWPLTEYHSLRGVPELKSLVRNVVEFKLRNQWVDLSTYAWQCRNSPILPYIRQGQTRVKELEDMLKG</sequence>
<name>A0A6A5WJH2_9PLEO</name>
<keyword evidence="2" id="KW-1185">Reference proteome</keyword>
<dbReference type="Proteomes" id="UP000799779">
    <property type="component" value="Unassembled WGS sequence"/>
</dbReference>
<dbReference type="OrthoDB" id="62952at2759"/>
<evidence type="ECO:0000313" key="1">
    <source>
        <dbReference type="EMBL" id="KAF2002003.1"/>
    </source>
</evidence>
<evidence type="ECO:0000313" key="2">
    <source>
        <dbReference type="Proteomes" id="UP000799779"/>
    </source>
</evidence>
<dbReference type="EMBL" id="ML977580">
    <property type="protein sequence ID" value="KAF2002003.1"/>
    <property type="molecule type" value="Genomic_DNA"/>
</dbReference>
<dbReference type="PANTHER" id="PTHR38790">
    <property type="entry name" value="2EXR DOMAIN-CONTAINING PROTEIN-RELATED"/>
    <property type="match status" value="1"/>
</dbReference>
<protein>
    <recommendedName>
        <fullName evidence="3">F-box domain-containing protein</fullName>
    </recommendedName>
</protein>
<accession>A0A6A5WJH2</accession>
<organism evidence="1 2">
    <name type="scientific">Amniculicola lignicola CBS 123094</name>
    <dbReference type="NCBI Taxonomy" id="1392246"/>
    <lineage>
        <taxon>Eukaryota</taxon>
        <taxon>Fungi</taxon>
        <taxon>Dikarya</taxon>
        <taxon>Ascomycota</taxon>
        <taxon>Pezizomycotina</taxon>
        <taxon>Dothideomycetes</taxon>
        <taxon>Pleosporomycetidae</taxon>
        <taxon>Pleosporales</taxon>
        <taxon>Amniculicolaceae</taxon>
        <taxon>Amniculicola</taxon>
    </lineage>
</organism>
<gene>
    <name evidence="1" type="ORF">P154DRAFT_521444</name>
</gene>
<dbReference type="AlphaFoldDB" id="A0A6A5WJH2"/>
<reference evidence="1" key="1">
    <citation type="journal article" date="2020" name="Stud. Mycol.">
        <title>101 Dothideomycetes genomes: a test case for predicting lifestyles and emergence of pathogens.</title>
        <authorList>
            <person name="Haridas S."/>
            <person name="Albert R."/>
            <person name="Binder M."/>
            <person name="Bloem J."/>
            <person name="Labutti K."/>
            <person name="Salamov A."/>
            <person name="Andreopoulos B."/>
            <person name="Baker S."/>
            <person name="Barry K."/>
            <person name="Bills G."/>
            <person name="Bluhm B."/>
            <person name="Cannon C."/>
            <person name="Castanera R."/>
            <person name="Culley D."/>
            <person name="Daum C."/>
            <person name="Ezra D."/>
            <person name="Gonzalez J."/>
            <person name="Henrissat B."/>
            <person name="Kuo A."/>
            <person name="Liang C."/>
            <person name="Lipzen A."/>
            <person name="Lutzoni F."/>
            <person name="Magnuson J."/>
            <person name="Mondo S."/>
            <person name="Nolan M."/>
            <person name="Ohm R."/>
            <person name="Pangilinan J."/>
            <person name="Park H.-J."/>
            <person name="Ramirez L."/>
            <person name="Alfaro M."/>
            <person name="Sun H."/>
            <person name="Tritt A."/>
            <person name="Yoshinaga Y."/>
            <person name="Zwiers L.-H."/>
            <person name="Turgeon B."/>
            <person name="Goodwin S."/>
            <person name="Spatafora J."/>
            <person name="Crous P."/>
            <person name="Grigoriev I."/>
        </authorList>
    </citation>
    <scope>NUCLEOTIDE SEQUENCE</scope>
    <source>
        <strain evidence="1">CBS 123094</strain>
    </source>
</reference>
<proteinExistence type="predicted"/>
<evidence type="ECO:0008006" key="3">
    <source>
        <dbReference type="Google" id="ProtNLM"/>
    </source>
</evidence>